<evidence type="ECO:0000313" key="2">
    <source>
        <dbReference type="EMBL" id="SMR75440.1"/>
    </source>
</evidence>
<accession>A0ABY1S1N8</accession>
<dbReference type="InterPro" id="IPR036291">
    <property type="entry name" value="NAD(P)-bd_dom_sf"/>
</dbReference>
<evidence type="ECO:0000259" key="1">
    <source>
        <dbReference type="SMART" id="SM00881"/>
    </source>
</evidence>
<dbReference type="PANTHER" id="PTHR33303:SF2">
    <property type="entry name" value="COA-BINDING DOMAIN-CONTAINING PROTEIN"/>
    <property type="match status" value="1"/>
</dbReference>
<dbReference type="SUPFAM" id="SSF51735">
    <property type="entry name" value="NAD(P)-binding Rossmann-fold domains"/>
    <property type="match status" value="1"/>
</dbReference>
<organism evidence="2 3">
    <name type="scientific">Marinobacterium sediminicola</name>
    <dbReference type="NCBI Taxonomy" id="518898"/>
    <lineage>
        <taxon>Bacteria</taxon>
        <taxon>Pseudomonadati</taxon>
        <taxon>Pseudomonadota</taxon>
        <taxon>Gammaproteobacteria</taxon>
        <taxon>Oceanospirillales</taxon>
        <taxon>Oceanospirillaceae</taxon>
        <taxon>Marinobacterium</taxon>
    </lineage>
</organism>
<name>A0ABY1S1N8_9GAMM</name>
<feature type="domain" description="CoA-binding" evidence="1">
    <location>
        <begin position="9"/>
        <end position="104"/>
    </location>
</feature>
<dbReference type="SMART" id="SM00881">
    <property type="entry name" value="CoA_binding"/>
    <property type="match status" value="1"/>
</dbReference>
<keyword evidence="3" id="KW-1185">Reference proteome</keyword>
<gene>
    <name evidence="2" type="ORF">SAMN04487964_109106</name>
</gene>
<dbReference type="Pfam" id="PF13380">
    <property type="entry name" value="CoA_binding_2"/>
    <property type="match status" value="1"/>
</dbReference>
<comment type="caution">
    <text evidence="2">The sequence shown here is derived from an EMBL/GenBank/DDBJ whole genome shotgun (WGS) entry which is preliminary data.</text>
</comment>
<proteinExistence type="predicted"/>
<reference evidence="2 3" key="1">
    <citation type="submission" date="2017-05" db="EMBL/GenBank/DDBJ databases">
        <authorList>
            <person name="Varghese N."/>
            <person name="Submissions S."/>
        </authorList>
    </citation>
    <scope>NUCLEOTIDE SEQUENCE [LARGE SCALE GENOMIC DNA]</scope>
    <source>
        <strain evidence="2 3">CGMCC 1.7287</strain>
    </source>
</reference>
<dbReference type="InterPro" id="IPR003781">
    <property type="entry name" value="CoA-bd"/>
</dbReference>
<evidence type="ECO:0000313" key="3">
    <source>
        <dbReference type="Proteomes" id="UP001159257"/>
    </source>
</evidence>
<dbReference type="RefSeq" id="WP_239041331.1">
    <property type="nucleotide sequence ID" value="NZ_BAAAEY010000009.1"/>
</dbReference>
<dbReference type="Proteomes" id="UP001159257">
    <property type="component" value="Unassembled WGS sequence"/>
</dbReference>
<dbReference type="EMBL" id="FXWV01000009">
    <property type="protein sequence ID" value="SMR75440.1"/>
    <property type="molecule type" value="Genomic_DNA"/>
</dbReference>
<sequence>MQDNKIKALLERSHRIALVGASAKSHRASYQVMSYLLNSGYEVIPVNPALAGQELLGQPVVSSLAEIDGPVDIVDIFRNSVDAGYVVDEAIEAGAKSVWMQLGVINEEAAERAEAAGLEVVMDRCPAIEIPRLGVAPQGQLAAHH</sequence>
<dbReference type="Gene3D" id="3.40.50.720">
    <property type="entry name" value="NAD(P)-binding Rossmann-like Domain"/>
    <property type="match status" value="1"/>
</dbReference>
<dbReference type="PANTHER" id="PTHR33303">
    <property type="entry name" value="CYTOPLASMIC PROTEIN-RELATED"/>
    <property type="match status" value="1"/>
</dbReference>
<protein>
    <recommendedName>
        <fullName evidence="1">CoA-binding domain-containing protein</fullName>
    </recommendedName>
</protein>